<comment type="subcellular location">
    <subcellularLocation>
        <location evidence="1 7">Cytoplasm</location>
    </subcellularLocation>
</comment>
<comment type="similarity">
    <text evidence="7">Belongs to the gmhB family.</text>
</comment>
<comment type="caution">
    <text evidence="11">The sequence shown here is derived from an EMBL/GenBank/DDBJ whole genome shotgun (WGS) entry which is preliminary data.</text>
</comment>
<protein>
    <recommendedName>
        <fullName evidence="6 7">D,D-heptose 1,7-bisphosphate phosphatase</fullName>
        <ecNumber evidence="7">3.1.3.-</ecNumber>
    </recommendedName>
</protein>
<evidence type="ECO:0000256" key="2">
    <source>
        <dbReference type="ARBA" id="ARBA00022490"/>
    </source>
</evidence>
<dbReference type="RefSeq" id="WP_081712695.1">
    <property type="nucleotide sequence ID" value="NZ_LT976859.1"/>
</dbReference>
<dbReference type="GO" id="GO:0005737">
    <property type="term" value="C:cytoplasm"/>
    <property type="evidence" value="ECO:0007669"/>
    <property type="project" value="UniProtKB-SubCell"/>
</dbReference>
<dbReference type="SUPFAM" id="SSF56784">
    <property type="entry name" value="HAD-like"/>
    <property type="match status" value="1"/>
</dbReference>
<feature type="active site" description="Nucleophile" evidence="8">
    <location>
        <position position="18"/>
    </location>
</feature>
<feature type="binding site" evidence="10">
    <location>
        <position position="18"/>
    </location>
    <ligand>
        <name>Mg(2+)</name>
        <dbReference type="ChEBI" id="CHEBI:18420"/>
    </ligand>
</feature>
<feature type="binding site" evidence="10">
    <location>
        <position position="114"/>
    </location>
    <ligand>
        <name>Zn(2+)</name>
        <dbReference type="ChEBI" id="CHEBI:29105"/>
    </ligand>
</feature>
<dbReference type="PANTHER" id="PTHR42891">
    <property type="entry name" value="D-GLYCERO-BETA-D-MANNO-HEPTOSE-1,7-BISPHOSPHATE 7-PHOSPHATASE"/>
    <property type="match status" value="1"/>
</dbReference>
<comment type="cofactor">
    <cofactor evidence="10">
        <name>Mg(2+)</name>
        <dbReference type="ChEBI" id="CHEBI:18420"/>
    </cofactor>
</comment>
<evidence type="ECO:0000256" key="8">
    <source>
        <dbReference type="PIRSR" id="PIRSR004682-1"/>
    </source>
</evidence>
<keyword evidence="3 10" id="KW-0479">Metal-binding</keyword>
<feature type="active site" description="Proton donor" evidence="8">
    <location>
        <position position="20"/>
    </location>
</feature>
<dbReference type="NCBIfam" id="TIGR01662">
    <property type="entry name" value="HAD-SF-IIIA"/>
    <property type="match status" value="1"/>
</dbReference>
<evidence type="ECO:0000256" key="4">
    <source>
        <dbReference type="ARBA" id="ARBA00022801"/>
    </source>
</evidence>
<dbReference type="AlphaFoldDB" id="A0A7Z7NL57"/>
<comment type="cofactor">
    <cofactor evidence="10">
        <name>Zn(2+)</name>
        <dbReference type="ChEBI" id="CHEBI:29105"/>
    </cofactor>
</comment>
<feature type="binding site" evidence="10">
    <location>
        <position position="20"/>
    </location>
    <ligand>
        <name>Mg(2+)</name>
        <dbReference type="ChEBI" id="CHEBI:18420"/>
    </ligand>
</feature>
<dbReference type="Pfam" id="PF13242">
    <property type="entry name" value="Hydrolase_like"/>
    <property type="match status" value="1"/>
</dbReference>
<keyword evidence="2 7" id="KW-0963">Cytoplasm</keyword>
<evidence type="ECO:0000256" key="7">
    <source>
        <dbReference type="PIRNR" id="PIRNR004682"/>
    </source>
</evidence>
<dbReference type="InterPro" id="IPR023214">
    <property type="entry name" value="HAD_sf"/>
</dbReference>
<proteinExistence type="inferred from homology"/>
<sequence length="217" mass="22689">MSPASASGRQLSAAVLLDKDGTVLHDVPCNVDPARMRLAPGAPAALRLLGGLGVPLVVVTNQPGVAHGLHTEAELVPVRNRLAAMFAEHGAVLAGFLYCPHHPEGRVAPYARACLCRKPMPGMLLQAAAAWRLDLARSWMIGDILNDVEAGNRAGCTTVLVDCGNETEWQLSPAREADYVVRTLDAAARLVVARMRAADQAGAAASKAASPSHAEAP</sequence>
<evidence type="ECO:0000256" key="10">
    <source>
        <dbReference type="PIRSR" id="PIRSR004682-4"/>
    </source>
</evidence>
<dbReference type="GO" id="GO:0016791">
    <property type="term" value="F:phosphatase activity"/>
    <property type="evidence" value="ECO:0007669"/>
    <property type="project" value="InterPro"/>
</dbReference>
<keyword evidence="4 7" id="KW-0378">Hydrolase</keyword>
<dbReference type="Proteomes" id="UP000257139">
    <property type="component" value="Chromosome CBM2594_a"/>
</dbReference>
<feature type="binding site" evidence="10">
    <location>
        <position position="101"/>
    </location>
    <ligand>
        <name>Zn(2+)</name>
        <dbReference type="ChEBI" id="CHEBI:29105"/>
    </ligand>
</feature>
<gene>
    <name evidence="11" type="primary">gmhB</name>
    <name evidence="11" type="ORF">CBM2594_A40384</name>
</gene>
<dbReference type="InterPro" id="IPR004446">
    <property type="entry name" value="Heptose_bisP_phosphatase"/>
</dbReference>
<dbReference type="EMBL" id="OGUU01000008">
    <property type="protein sequence ID" value="SPC09061.1"/>
    <property type="molecule type" value="Genomic_DNA"/>
</dbReference>
<dbReference type="Gene3D" id="3.40.50.1000">
    <property type="entry name" value="HAD superfamily/HAD-like"/>
    <property type="match status" value="1"/>
</dbReference>
<feature type="binding site" evidence="10">
    <location>
        <position position="99"/>
    </location>
    <ligand>
        <name>Zn(2+)</name>
        <dbReference type="ChEBI" id="CHEBI:29105"/>
    </ligand>
</feature>
<keyword evidence="5 7" id="KW-0119">Carbohydrate metabolism</keyword>
<dbReference type="InterPro" id="IPR006549">
    <property type="entry name" value="HAD-SF_hydro_IIIA"/>
</dbReference>
<keyword evidence="10" id="KW-0862">Zinc</keyword>
<dbReference type="GO" id="GO:0046872">
    <property type="term" value="F:metal ion binding"/>
    <property type="evidence" value="ECO:0007669"/>
    <property type="project" value="UniProtKB-KW"/>
</dbReference>
<evidence type="ECO:0000256" key="5">
    <source>
        <dbReference type="ARBA" id="ARBA00023277"/>
    </source>
</evidence>
<dbReference type="PIRSF" id="PIRSF004682">
    <property type="entry name" value="GmhB"/>
    <property type="match status" value="1"/>
</dbReference>
<organism evidence="11 12">
    <name type="scientific">Cupriavidus taiwanensis</name>
    <dbReference type="NCBI Taxonomy" id="164546"/>
    <lineage>
        <taxon>Bacteria</taxon>
        <taxon>Pseudomonadati</taxon>
        <taxon>Pseudomonadota</taxon>
        <taxon>Betaproteobacteria</taxon>
        <taxon>Burkholderiales</taxon>
        <taxon>Burkholderiaceae</taxon>
        <taxon>Cupriavidus</taxon>
    </lineage>
</organism>
<reference evidence="11 12" key="1">
    <citation type="submission" date="2018-01" db="EMBL/GenBank/DDBJ databases">
        <authorList>
            <person name="Clerissi C."/>
        </authorList>
    </citation>
    <scope>NUCLEOTIDE SEQUENCE [LARGE SCALE GENOMIC DNA]</scope>
    <source>
        <strain evidence="11">Cupriavidus taiwanensis STM 6021</strain>
    </source>
</reference>
<dbReference type="NCBIfam" id="TIGR01656">
    <property type="entry name" value="Histidinol-ppas"/>
    <property type="match status" value="1"/>
</dbReference>
<feature type="site" description="Stabilizes the phosphoryl group" evidence="9">
    <location>
        <position position="118"/>
    </location>
</feature>
<evidence type="ECO:0000256" key="1">
    <source>
        <dbReference type="ARBA" id="ARBA00004496"/>
    </source>
</evidence>
<evidence type="ECO:0000256" key="9">
    <source>
        <dbReference type="PIRSR" id="PIRSR004682-3"/>
    </source>
</evidence>
<accession>A0A7Z7NL57</accession>
<name>A0A7Z7NL57_9BURK</name>
<dbReference type="EC" id="3.1.3.-" evidence="7"/>
<feature type="binding site" evidence="10">
    <location>
        <position position="116"/>
    </location>
    <ligand>
        <name>Zn(2+)</name>
        <dbReference type="ChEBI" id="CHEBI:29105"/>
    </ligand>
</feature>
<dbReference type="CDD" id="cd07503">
    <property type="entry name" value="HAD_HisB-N"/>
    <property type="match status" value="1"/>
</dbReference>
<dbReference type="PANTHER" id="PTHR42891:SF1">
    <property type="entry name" value="D-GLYCERO-BETA-D-MANNO-HEPTOSE-1,7-BISPHOSPHATE 7-PHOSPHATASE"/>
    <property type="match status" value="1"/>
</dbReference>
<evidence type="ECO:0000313" key="11">
    <source>
        <dbReference type="EMBL" id="SPC09061.1"/>
    </source>
</evidence>
<feature type="site" description="Stabilizes the phosphoryl group" evidence="9">
    <location>
        <position position="60"/>
    </location>
</feature>
<evidence type="ECO:0000313" key="12">
    <source>
        <dbReference type="Proteomes" id="UP000257139"/>
    </source>
</evidence>
<evidence type="ECO:0000256" key="6">
    <source>
        <dbReference type="ARBA" id="ARBA00031828"/>
    </source>
</evidence>
<dbReference type="GO" id="GO:0005975">
    <property type="term" value="P:carbohydrate metabolic process"/>
    <property type="evidence" value="ECO:0007669"/>
    <property type="project" value="InterPro"/>
</dbReference>
<dbReference type="InterPro" id="IPR036412">
    <property type="entry name" value="HAD-like_sf"/>
</dbReference>
<dbReference type="InterPro" id="IPR006543">
    <property type="entry name" value="Histidinol-phos"/>
</dbReference>
<feature type="site" description="Contributes to substrate recognition" evidence="9">
    <location>
        <position position="117"/>
    </location>
</feature>
<keyword evidence="10" id="KW-0460">Magnesium</keyword>
<feature type="binding site" evidence="10">
    <location>
        <position position="143"/>
    </location>
    <ligand>
        <name>Mg(2+)</name>
        <dbReference type="ChEBI" id="CHEBI:18420"/>
    </ligand>
</feature>
<evidence type="ECO:0000256" key="3">
    <source>
        <dbReference type="ARBA" id="ARBA00022723"/>
    </source>
</evidence>